<feature type="non-terminal residue" evidence="7">
    <location>
        <position position="254"/>
    </location>
</feature>
<proteinExistence type="predicted"/>
<dbReference type="AlphaFoldDB" id="A0AAD8EAU8"/>
<organism evidence="7 8">
    <name type="scientific">Diploptera punctata</name>
    <name type="common">Pacific beetle cockroach</name>
    <dbReference type="NCBI Taxonomy" id="6984"/>
    <lineage>
        <taxon>Eukaryota</taxon>
        <taxon>Metazoa</taxon>
        <taxon>Ecdysozoa</taxon>
        <taxon>Arthropoda</taxon>
        <taxon>Hexapoda</taxon>
        <taxon>Insecta</taxon>
        <taxon>Pterygota</taxon>
        <taxon>Neoptera</taxon>
        <taxon>Polyneoptera</taxon>
        <taxon>Dictyoptera</taxon>
        <taxon>Blattodea</taxon>
        <taxon>Blaberoidea</taxon>
        <taxon>Blaberidae</taxon>
        <taxon>Diplopterinae</taxon>
        <taxon>Diploptera</taxon>
    </lineage>
</organism>
<feature type="transmembrane region" description="Helical" evidence="6">
    <location>
        <begin position="78"/>
        <end position="97"/>
    </location>
</feature>
<evidence type="ECO:0000256" key="1">
    <source>
        <dbReference type="ARBA" id="ARBA00004651"/>
    </source>
</evidence>
<keyword evidence="3 6" id="KW-0812">Transmembrane</keyword>
<sequence>MDLCDFLNPIIIISRLFGLATFTLVPNKITGTKVYKLSKFWIIYTIIFILFQIILQISVVYKTNYESKEVLLTKLDDYISQICLTSVVVIEIITLYNSNKLITVLNKLSLINLRNVTNKNRESVMKCVSFSSAIFIILTILFSTLFLYNGSQFHLSSNILFFVLVITKYTSLVLPEIQFINFFTALKVKFQLLNSNLISTKHLNKNFDRNVNKRTFTKLLSSIHCLLCDLAEELNCIHHAQITLSITLDFVQFT</sequence>
<evidence type="ECO:0000256" key="4">
    <source>
        <dbReference type="ARBA" id="ARBA00022989"/>
    </source>
</evidence>
<reference evidence="7" key="2">
    <citation type="submission" date="2023-05" db="EMBL/GenBank/DDBJ databases">
        <authorList>
            <person name="Fouks B."/>
        </authorList>
    </citation>
    <scope>NUCLEOTIDE SEQUENCE</scope>
    <source>
        <strain evidence="7">Stay&amp;Tobe</strain>
        <tissue evidence="7">Testes</tissue>
    </source>
</reference>
<keyword evidence="4 6" id="KW-1133">Transmembrane helix</keyword>
<feature type="transmembrane region" description="Helical" evidence="6">
    <location>
        <begin position="159"/>
        <end position="183"/>
    </location>
</feature>
<evidence type="ECO:0000256" key="6">
    <source>
        <dbReference type="SAM" id="Phobius"/>
    </source>
</evidence>
<comment type="subcellular location">
    <subcellularLocation>
        <location evidence="1">Cell membrane</location>
        <topology evidence="1">Multi-pass membrane protein</topology>
    </subcellularLocation>
</comment>
<dbReference type="Proteomes" id="UP001233999">
    <property type="component" value="Unassembled WGS sequence"/>
</dbReference>
<reference evidence="7" key="1">
    <citation type="journal article" date="2023" name="IScience">
        <title>Live-bearing cockroach genome reveals convergent evolutionary mechanisms linked to viviparity in insects and beyond.</title>
        <authorList>
            <person name="Fouks B."/>
            <person name="Harrison M.C."/>
            <person name="Mikhailova A.A."/>
            <person name="Marchal E."/>
            <person name="English S."/>
            <person name="Carruthers M."/>
            <person name="Jennings E.C."/>
            <person name="Chiamaka E.L."/>
            <person name="Frigard R.A."/>
            <person name="Pippel M."/>
            <person name="Attardo G.M."/>
            <person name="Benoit J.B."/>
            <person name="Bornberg-Bauer E."/>
            <person name="Tobe S.S."/>
        </authorList>
    </citation>
    <scope>NUCLEOTIDE SEQUENCE</scope>
    <source>
        <strain evidence="7">Stay&amp;Tobe</strain>
    </source>
</reference>
<evidence type="ECO:0000256" key="3">
    <source>
        <dbReference type="ARBA" id="ARBA00022692"/>
    </source>
</evidence>
<evidence type="ECO:0000313" key="8">
    <source>
        <dbReference type="Proteomes" id="UP001233999"/>
    </source>
</evidence>
<evidence type="ECO:0008006" key="9">
    <source>
        <dbReference type="Google" id="ProtNLM"/>
    </source>
</evidence>
<gene>
    <name evidence="7" type="ORF">L9F63_022106</name>
</gene>
<feature type="transmembrane region" description="Helical" evidence="6">
    <location>
        <begin position="127"/>
        <end position="147"/>
    </location>
</feature>
<protein>
    <recommendedName>
        <fullName evidence="9">Gustatory receptor</fullName>
    </recommendedName>
</protein>
<evidence type="ECO:0000256" key="5">
    <source>
        <dbReference type="ARBA" id="ARBA00023136"/>
    </source>
</evidence>
<keyword evidence="5 6" id="KW-0472">Membrane</keyword>
<accession>A0AAD8EAU8</accession>
<dbReference type="InterPro" id="IPR013604">
    <property type="entry name" value="7TM_chemorcpt"/>
</dbReference>
<evidence type="ECO:0000313" key="7">
    <source>
        <dbReference type="EMBL" id="KAJ9583543.1"/>
    </source>
</evidence>
<keyword evidence="2" id="KW-1003">Cell membrane</keyword>
<feature type="transmembrane region" description="Helical" evidence="6">
    <location>
        <begin position="6"/>
        <end position="25"/>
    </location>
</feature>
<dbReference type="EMBL" id="JASPKZ010007570">
    <property type="protein sequence ID" value="KAJ9583543.1"/>
    <property type="molecule type" value="Genomic_DNA"/>
</dbReference>
<keyword evidence="8" id="KW-1185">Reference proteome</keyword>
<name>A0AAD8EAU8_DIPPU</name>
<dbReference type="GO" id="GO:0005886">
    <property type="term" value="C:plasma membrane"/>
    <property type="evidence" value="ECO:0007669"/>
    <property type="project" value="UniProtKB-SubCell"/>
</dbReference>
<feature type="transmembrane region" description="Helical" evidence="6">
    <location>
        <begin position="37"/>
        <end position="58"/>
    </location>
</feature>
<dbReference type="GO" id="GO:0050909">
    <property type="term" value="P:sensory perception of taste"/>
    <property type="evidence" value="ECO:0007669"/>
    <property type="project" value="InterPro"/>
</dbReference>
<dbReference type="Pfam" id="PF08395">
    <property type="entry name" value="7tm_7"/>
    <property type="match status" value="1"/>
</dbReference>
<comment type="caution">
    <text evidence="7">The sequence shown here is derived from an EMBL/GenBank/DDBJ whole genome shotgun (WGS) entry which is preliminary data.</text>
</comment>
<evidence type="ECO:0000256" key="2">
    <source>
        <dbReference type="ARBA" id="ARBA00022475"/>
    </source>
</evidence>